<dbReference type="Proteomes" id="UP000009154">
    <property type="component" value="Chromosome"/>
</dbReference>
<dbReference type="AlphaFoldDB" id="H6MVT3"/>
<sequence>MSDVHLSFASIITDDIVGLSNFYADLLDLEEVVSLRSEHFRGLALGETILGFSTPKAYELLNLRAPADASGTAQFLTFEVPTEPEVDTLTAAATAAGAQCVTPPQRTYYGAWQSVLLDPKGNAFRVNHLGGDHLGSAPHGVDDDSV</sequence>
<dbReference type="SUPFAM" id="SSF54593">
    <property type="entry name" value="Glyoxalase/Bleomycin resistance protein/Dihydroxybiphenyl dioxygenase"/>
    <property type="match status" value="1"/>
</dbReference>
<reference evidence="2 3" key="1">
    <citation type="journal article" date="2012" name="Appl. Environ. Microbiol.">
        <title>Involvement of two latex-clearing proteins during rubber degradation and insights into the subsequent degradation pathway revealed by the genome sequence of Gordonia polyisoprenivorans strain VH2.</title>
        <authorList>
            <person name="Hiessl S."/>
            <person name="Schuldes J."/>
            <person name="Thurmer A."/>
            <person name="Halbsguth T."/>
            <person name="Broker D."/>
            <person name="Angelov A."/>
            <person name="Liebl W."/>
            <person name="Daniel R."/>
            <person name="Steinbuchel A."/>
        </authorList>
    </citation>
    <scope>NUCLEOTIDE SEQUENCE [LARGE SCALE GENOMIC DNA]</scope>
    <source>
        <strain evidence="3">DSM 44266 / VH2</strain>
    </source>
</reference>
<dbReference type="Pfam" id="PF00903">
    <property type="entry name" value="Glyoxalase"/>
    <property type="match status" value="1"/>
</dbReference>
<dbReference type="InterPro" id="IPR029068">
    <property type="entry name" value="Glyas_Bleomycin-R_OHBP_Dase"/>
</dbReference>
<dbReference type="RefSeq" id="WP_014361587.1">
    <property type="nucleotide sequence ID" value="NC_016906.1"/>
</dbReference>
<name>H6MVT3_GORPV</name>
<protein>
    <submittedName>
        <fullName evidence="2">Glyoxalase-like protein</fullName>
    </submittedName>
</protein>
<dbReference type="HOGENOM" id="CLU_153641_0_0_11"/>
<dbReference type="STRING" id="1112204.GPOL_c43800"/>
<dbReference type="KEGG" id="gpo:GPOL_c43800"/>
<dbReference type="Gene3D" id="3.10.180.10">
    <property type="entry name" value="2,3-Dihydroxybiphenyl 1,2-Dioxygenase, domain 1"/>
    <property type="match status" value="1"/>
</dbReference>
<dbReference type="EMBL" id="CP003119">
    <property type="protein sequence ID" value="AFA75383.1"/>
    <property type="molecule type" value="Genomic_DNA"/>
</dbReference>
<evidence type="ECO:0000259" key="1">
    <source>
        <dbReference type="Pfam" id="PF00903"/>
    </source>
</evidence>
<keyword evidence="3" id="KW-1185">Reference proteome</keyword>
<dbReference type="eggNOG" id="COG0346">
    <property type="taxonomic scope" value="Bacteria"/>
</dbReference>
<accession>H6MVT3</accession>
<dbReference type="InterPro" id="IPR004360">
    <property type="entry name" value="Glyas_Fos-R_dOase_dom"/>
</dbReference>
<dbReference type="GeneID" id="90161382"/>
<evidence type="ECO:0000313" key="2">
    <source>
        <dbReference type="EMBL" id="AFA75383.1"/>
    </source>
</evidence>
<gene>
    <name evidence="2" type="ordered locus">GPOL_c43800</name>
</gene>
<organism evidence="2 3">
    <name type="scientific">Gordonia polyisoprenivorans (strain DSM 44266 / VH2)</name>
    <dbReference type="NCBI Taxonomy" id="1112204"/>
    <lineage>
        <taxon>Bacteria</taxon>
        <taxon>Bacillati</taxon>
        <taxon>Actinomycetota</taxon>
        <taxon>Actinomycetes</taxon>
        <taxon>Mycobacteriales</taxon>
        <taxon>Gordoniaceae</taxon>
        <taxon>Gordonia</taxon>
    </lineage>
</organism>
<proteinExistence type="predicted"/>
<evidence type="ECO:0000313" key="3">
    <source>
        <dbReference type="Proteomes" id="UP000009154"/>
    </source>
</evidence>
<feature type="domain" description="Glyoxalase/fosfomycin resistance/dioxygenase" evidence="1">
    <location>
        <begin position="9"/>
        <end position="125"/>
    </location>
</feature>